<dbReference type="OrthoDB" id="9789133at2"/>
<evidence type="ECO:0000313" key="5">
    <source>
        <dbReference type="Proteomes" id="UP000253034"/>
    </source>
</evidence>
<evidence type="ECO:0000256" key="1">
    <source>
        <dbReference type="ARBA" id="ARBA00022801"/>
    </source>
</evidence>
<accession>A0A369AJ04</accession>
<dbReference type="InterPro" id="IPR036866">
    <property type="entry name" value="RibonucZ/Hydroxyglut_hydro"/>
</dbReference>
<evidence type="ECO:0000313" key="4">
    <source>
        <dbReference type="EMBL" id="RCX09352.1"/>
    </source>
</evidence>
<dbReference type="PANTHER" id="PTHR43546:SF3">
    <property type="entry name" value="UPF0173 METAL-DEPENDENT HYDROLASE MJ1163"/>
    <property type="match status" value="1"/>
</dbReference>
<comment type="caution">
    <text evidence="4">The sequence shown here is derived from an EMBL/GenBank/DDBJ whole genome shotgun (WGS) entry which is preliminary data.</text>
</comment>
<dbReference type="InterPro" id="IPR022877">
    <property type="entry name" value="UPF0173"/>
</dbReference>
<dbReference type="InterPro" id="IPR050114">
    <property type="entry name" value="UPF0173_UPF0282_UlaG_hydrolase"/>
</dbReference>
<dbReference type="HAMAP" id="MF_00457">
    <property type="entry name" value="UPF0173"/>
    <property type="match status" value="1"/>
</dbReference>
<dbReference type="Pfam" id="PF12706">
    <property type="entry name" value="Lactamase_B_2"/>
    <property type="match status" value="1"/>
</dbReference>
<dbReference type="Proteomes" id="UP000253034">
    <property type="component" value="Unassembled WGS sequence"/>
</dbReference>
<feature type="domain" description="Metallo-beta-lactamase" evidence="3">
    <location>
        <begin position="7"/>
        <end position="183"/>
    </location>
</feature>
<sequence>MKITWVGHAAVYIEAQKKILIDPFLTHNPVASMRVEDVKELDAVVVTHDHGDHLGDTIEICKNTGAVLFSFAEIAEYAGKKGVKSEGMNVGGTVLSNGVSVSLVPAFHTGTLGGTAVGAVIEIDGKSIYHAGDTGLTLEMQMIGEMYGPDIAFLPIDGRYNMTPRLAAKAVELLKVPQAVPIHYNTFDAIKSSPEEFKALVGDKSKVTILNPGQFILL</sequence>
<protein>
    <recommendedName>
        <fullName evidence="2">UPF0173 metal-dependent hydrolase DFR58_13628</fullName>
    </recommendedName>
</protein>
<keyword evidence="1 2" id="KW-0378">Hydrolase</keyword>
<dbReference type="PANTHER" id="PTHR43546">
    <property type="entry name" value="UPF0173 METAL-DEPENDENT HYDROLASE MJ1163-RELATED"/>
    <property type="match status" value="1"/>
</dbReference>
<dbReference type="Gene3D" id="3.60.15.10">
    <property type="entry name" value="Ribonuclease Z/Hydroxyacylglutathione hydrolase-like"/>
    <property type="match status" value="1"/>
</dbReference>
<gene>
    <name evidence="4" type="ORF">DFR58_13628</name>
</gene>
<organism evidence="4 5">
    <name type="scientific">Anaerobacterium chartisolvens</name>
    <dbReference type="NCBI Taxonomy" id="1297424"/>
    <lineage>
        <taxon>Bacteria</taxon>
        <taxon>Bacillati</taxon>
        <taxon>Bacillota</taxon>
        <taxon>Clostridia</taxon>
        <taxon>Eubacteriales</taxon>
        <taxon>Oscillospiraceae</taxon>
        <taxon>Anaerobacterium</taxon>
    </lineage>
</organism>
<keyword evidence="5" id="KW-1185">Reference proteome</keyword>
<dbReference type="EMBL" id="QPJT01000036">
    <property type="protein sequence ID" value="RCX09352.1"/>
    <property type="molecule type" value="Genomic_DNA"/>
</dbReference>
<comment type="similarity">
    <text evidence="2">Belongs to the UPF0173 family.</text>
</comment>
<dbReference type="RefSeq" id="WP_114299905.1">
    <property type="nucleotide sequence ID" value="NZ_QPJT01000036.1"/>
</dbReference>
<evidence type="ECO:0000259" key="3">
    <source>
        <dbReference type="SMART" id="SM00849"/>
    </source>
</evidence>
<dbReference type="SMART" id="SM00849">
    <property type="entry name" value="Lactamase_B"/>
    <property type="match status" value="1"/>
</dbReference>
<name>A0A369AJ04_9FIRM</name>
<dbReference type="GO" id="GO:0016787">
    <property type="term" value="F:hydrolase activity"/>
    <property type="evidence" value="ECO:0007669"/>
    <property type="project" value="UniProtKB-UniRule"/>
</dbReference>
<dbReference type="InterPro" id="IPR001279">
    <property type="entry name" value="Metallo-B-lactamas"/>
</dbReference>
<dbReference type="SUPFAM" id="SSF56281">
    <property type="entry name" value="Metallo-hydrolase/oxidoreductase"/>
    <property type="match status" value="1"/>
</dbReference>
<dbReference type="NCBIfam" id="NF001911">
    <property type="entry name" value="PRK00685.1"/>
    <property type="match status" value="1"/>
</dbReference>
<evidence type="ECO:0000256" key="2">
    <source>
        <dbReference type="HAMAP-Rule" id="MF_00457"/>
    </source>
</evidence>
<reference evidence="4 5" key="1">
    <citation type="submission" date="2018-07" db="EMBL/GenBank/DDBJ databases">
        <title>Genomic Encyclopedia of Type Strains, Phase IV (KMG-IV): sequencing the most valuable type-strain genomes for metagenomic binning, comparative biology and taxonomic classification.</title>
        <authorList>
            <person name="Goeker M."/>
        </authorList>
    </citation>
    <scope>NUCLEOTIDE SEQUENCE [LARGE SCALE GENOMIC DNA]</scope>
    <source>
        <strain evidence="4 5">DSM 27016</strain>
    </source>
</reference>
<dbReference type="AlphaFoldDB" id="A0A369AJ04"/>
<proteinExistence type="inferred from homology"/>